<organism evidence="2 3">
    <name type="scientific">Candidatus Roizmanbacteria bacterium RIFCSPLOWO2_01_FULL_37_16</name>
    <dbReference type="NCBI Taxonomy" id="1802058"/>
    <lineage>
        <taxon>Bacteria</taxon>
        <taxon>Candidatus Roizmaniibacteriota</taxon>
    </lineage>
</organism>
<evidence type="ECO:0000313" key="2">
    <source>
        <dbReference type="EMBL" id="OGK44495.1"/>
    </source>
</evidence>
<keyword evidence="1" id="KW-1133">Transmembrane helix</keyword>
<dbReference type="Proteomes" id="UP000178040">
    <property type="component" value="Unassembled WGS sequence"/>
</dbReference>
<accession>A0A1F7IMC2</accession>
<protein>
    <submittedName>
        <fullName evidence="2">Uncharacterized protein</fullName>
    </submittedName>
</protein>
<proteinExistence type="predicted"/>
<keyword evidence="1" id="KW-0472">Membrane</keyword>
<keyword evidence="1" id="KW-0812">Transmembrane</keyword>
<name>A0A1F7IMC2_9BACT</name>
<gene>
    <name evidence="2" type="ORF">A3B40_01765</name>
</gene>
<dbReference type="EMBL" id="MGAI01000027">
    <property type="protein sequence ID" value="OGK44495.1"/>
    <property type="molecule type" value="Genomic_DNA"/>
</dbReference>
<sequence>MILRKVTEKRIVYILAGTLILLLIVLISLINKKRVLDQQIMTQQGSELSQDQGVPPVASSLPRTAFADYTLNTDLPTLPTSVKLADLKTSHTTGEALDLATRIGFNNPVVDEGAGMVLVSDQDGEGNQVGLLQISKKSGDFLIVSETGYPTEGTDPVSAAQSFLSKMGIWDDTLVPTATFKRESSPGVVFVEIHRSWEMLGLPILNPIGTLNLSETERVADVRLGYIENSAPDDTDVIESSDDLPGKTRPNQFNTVTVGVVEDNLNVMNVTSNLKLFANTQEKESDQALKTPEEALEDLKSGRTSFSLVKPLGAGVYDVQNVFPDSQAVSDTAVINEVVLTYLDEVGQTTQSTLYPHYLFRGTATLASGYQVQFVETVSAVKQINALGVFAAQNTLPTVFPGQGSTLQYGTFNWLSPAPNRNAGLACAGLTQLFQLPNGGYIGWYPNTEPRNWFYVPPPGEIVDAARLKEVKKILRWEAAKACQASKIDPTVCAYADGNVNLQAACYYLGSGSPYVYVYTKTAQKMQINLPKSVTYTNPSLSENSWIFTSYPEQTLTFADGITKSKLYYEYDKKVFNSTLPTFKKSQKGFLVDKDELAGFVSALAKQTGLNATEEADLLVEMTREARKVSTDTLKVGLIDRQTVDKILPVSINPQPQSFTRVFFYLTSATGQEKLTAPLIQKVTRDGDTVVEVGVLGY</sequence>
<reference evidence="2 3" key="1">
    <citation type="journal article" date="2016" name="Nat. Commun.">
        <title>Thousands of microbial genomes shed light on interconnected biogeochemical processes in an aquifer system.</title>
        <authorList>
            <person name="Anantharaman K."/>
            <person name="Brown C.T."/>
            <person name="Hug L.A."/>
            <person name="Sharon I."/>
            <person name="Castelle C.J."/>
            <person name="Probst A.J."/>
            <person name="Thomas B.C."/>
            <person name="Singh A."/>
            <person name="Wilkins M.J."/>
            <person name="Karaoz U."/>
            <person name="Brodie E.L."/>
            <person name="Williams K.H."/>
            <person name="Hubbard S.S."/>
            <person name="Banfield J.F."/>
        </authorList>
    </citation>
    <scope>NUCLEOTIDE SEQUENCE [LARGE SCALE GENOMIC DNA]</scope>
</reference>
<dbReference type="AlphaFoldDB" id="A0A1F7IMC2"/>
<feature type="transmembrane region" description="Helical" evidence="1">
    <location>
        <begin position="12"/>
        <end position="30"/>
    </location>
</feature>
<comment type="caution">
    <text evidence="2">The sequence shown here is derived from an EMBL/GenBank/DDBJ whole genome shotgun (WGS) entry which is preliminary data.</text>
</comment>
<evidence type="ECO:0000313" key="3">
    <source>
        <dbReference type="Proteomes" id="UP000178040"/>
    </source>
</evidence>
<evidence type="ECO:0000256" key="1">
    <source>
        <dbReference type="SAM" id="Phobius"/>
    </source>
</evidence>